<comment type="caution">
    <text evidence="1">The sequence shown here is derived from an EMBL/GenBank/DDBJ whole genome shotgun (WGS) entry which is preliminary data.</text>
</comment>
<name>A0A329REI9_9STRA</name>
<reference evidence="1 2" key="1">
    <citation type="submission" date="2018-01" db="EMBL/GenBank/DDBJ databases">
        <title>Draft genome of the strawberry crown rot pathogen Phytophthora cactorum.</title>
        <authorList>
            <person name="Armitage A.D."/>
            <person name="Lysoe E."/>
            <person name="Nellist C.F."/>
            <person name="Harrison R.J."/>
            <person name="Brurberg M.B."/>
        </authorList>
    </citation>
    <scope>NUCLEOTIDE SEQUENCE [LARGE SCALE GENOMIC DNA]</scope>
    <source>
        <strain evidence="1 2">10300</strain>
    </source>
</reference>
<dbReference type="AlphaFoldDB" id="A0A329REI9"/>
<gene>
    <name evidence="1" type="ORF">PC110_g21140</name>
</gene>
<accession>A0A329REI9</accession>
<protein>
    <submittedName>
        <fullName evidence="1">Uncharacterized protein</fullName>
    </submittedName>
</protein>
<dbReference type="OrthoDB" id="10476092at2759"/>
<evidence type="ECO:0000313" key="1">
    <source>
        <dbReference type="EMBL" id="RAW22419.1"/>
    </source>
</evidence>
<proteinExistence type="predicted"/>
<dbReference type="EMBL" id="MJFZ01001321">
    <property type="protein sequence ID" value="RAW22419.1"/>
    <property type="molecule type" value="Genomic_DNA"/>
</dbReference>
<sequence>MYLHLEQQVRLDRQVVSLELRMLRAVILRMRIDCRPRFKSRTIAGVFQGTFMALLTNRYPLRRFI</sequence>
<keyword evidence="2" id="KW-1185">Reference proteome</keyword>
<evidence type="ECO:0000313" key="2">
    <source>
        <dbReference type="Proteomes" id="UP000251314"/>
    </source>
</evidence>
<dbReference type="VEuPathDB" id="FungiDB:PC110_g21140"/>
<dbReference type="Proteomes" id="UP000251314">
    <property type="component" value="Unassembled WGS sequence"/>
</dbReference>
<organism evidence="1 2">
    <name type="scientific">Phytophthora cactorum</name>
    <dbReference type="NCBI Taxonomy" id="29920"/>
    <lineage>
        <taxon>Eukaryota</taxon>
        <taxon>Sar</taxon>
        <taxon>Stramenopiles</taxon>
        <taxon>Oomycota</taxon>
        <taxon>Peronosporomycetes</taxon>
        <taxon>Peronosporales</taxon>
        <taxon>Peronosporaceae</taxon>
        <taxon>Phytophthora</taxon>
    </lineage>
</organism>